<accession>A0A6I6NFU8</accession>
<evidence type="ECO:0000313" key="3">
    <source>
        <dbReference type="Proteomes" id="UP000436138"/>
    </source>
</evidence>
<dbReference type="PROSITE" id="PS50231">
    <property type="entry name" value="RICIN_B_LECTIN"/>
    <property type="match status" value="1"/>
</dbReference>
<dbReference type="EMBL" id="CP047020">
    <property type="protein sequence ID" value="QHA10192.1"/>
    <property type="molecule type" value="Genomic_DNA"/>
</dbReference>
<dbReference type="Gene3D" id="2.80.10.50">
    <property type="match status" value="1"/>
</dbReference>
<name>A0A6I6NFU8_9ACTN</name>
<evidence type="ECO:0000313" key="2">
    <source>
        <dbReference type="EMBL" id="QHA10192.1"/>
    </source>
</evidence>
<dbReference type="Pfam" id="PF00652">
    <property type="entry name" value="Ricin_B_lectin"/>
    <property type="match status" value="1"/>
</dbReference>
<dbReference type="SUPFAM" id="SSF50370">
    <property type="entry name" value="Ricin B-like lectins"/>
    <property type="match status" value="1"/>
</dbReference>
<organism evidence="2 3">
    <name type="scientific">Streptomyces broussonetiae</name>
    <dbReference type="NCBI Taxonomy" id="2686304"/>
    <lineage>
        <taxon>Bacteria</taxon>
        <taxon>Bacillati</taxon>
        <taxon>Actinomycetota</taxon>
        <taxon>Actinomycetes</taxon>
        <taxon>Kitasatosporales</taxon>
        <taxon>Streptomycetaceae</taxon>
        <taxon>Streptomyces</taxon>
    </lineage>
</organism>
<protein>
    <recommendedName>
        <fullName evidence="1">Ricin B lectin domain-containing protein</fullName>
    </recommendedName>
</protein>
<gene>
    <name evidence="2" type="ORF">GQF42_43715</name>
</gene>
<reference evidence="2 3" key="1">
    <citation type="submission" date="2019-12" db="EMBL/GenBank/DDBJ databases">
        <title>Streptomyces sp. strain T44 isolated from rhizosphere soil of Broussonetia papyrifera.</title>
        <authorList>
            <person name="Mo P."/>
        </authorList>
    </citation>
    <scope>NUCLEOTIDE SEQUENCE [LARGE SCALE GENOMIC DNA]</scope>
    <source>
        <strain evidence="2 3">T44</strain>
    </source>
</reference>
<proteinExistence type="predicted"/>
<evidence type="ECO:0000259" key="1">
    <source>
        <dbReference type="Pfam" id="PF00652"/>
    </source>
</evidence>
<feature type="domain" description="Ricin B lectin" evidence="1">
    <location>
        <begin position="17"/>
        <end position="91"/>
    </location>
</feature>
<dbReference type="KEGG" id="sbro:GQF42_43715"/>
<dbReference type="InterPro" id="IPR000772">
    <property type="entry name" value="Ricin_B_lectin"/>
</dbReference>
<dbReference type="RefSeq" id="WP_158931318.1">
    <property type="nucleotide sequence ID" value="NZ_CP047020.1"/>
</dbReference>
<dbReference type="AlphaFoldDB" id="A0A6I6NFU8"/>
<dbReference type="InterPro" id="IPR035992">
    <property type="entry name" value="Ricin_B-like_lectins"/>
</dbReference>
<keyword evidence="3" id="KW-1185">Reference proteome</keyword>
<dbReference type="Proteomes" id="UP000436138">
    <property type="component" value="Chromosome"/>
</dbReference>
<sequence>MPSFGFVVIGVEKNSRTDYGADASDQRAGPGTKVIAWSCNSQTNQQWDLNANGTVTSARSGLCLDVTGAVTANGSPAQLWTCDCGSNQRWMLG</sequence>